<feature type="domain" description="DNA mismatch repair protein Mlh1 C-terminal" evidence="2">
    <location>
        <begin position="54"/>
        <end position="103"/>
    </location>
</feature>
<organism evidence="4">
    <name type="scientific">Laccaria bicolor (strain S238N-H82 / ATCC MYA-4686)</name>
    <name type="common">Bicoloured deceiver</name>
    <name type="synonym">Laccaria laccata var. bicolor</name>
    <dbReference type="NCBI Taxonomy" id="486041"/>
    <lineage>
        <taxon>Eukaryota</taxon>
        <taxon>Fungi</taxon>
        <taxon>Dikarya</taxon>
        <taxon>Basidiomycota</taxon>
        <taxon>Agaricomycotina</taxon>
        <taxon>Agaricomycetes</taxon>
        <taxon>Agaricomycetidae</taxon>
        <taxon>Agaricales</taxon>
        <taxon>Agaricineae</taxon>
        <taxon>Hydnangiaceae</taxon>
        <taxon>Laccaria</taxon>
    </lineage>
</organism>
<gene>
    <name evidence="3" type="ORF">LACBIDRAFT_310246</name>
</gene>
<evidence type="ECO:0000256" key="1">
    <source>
        <dbReference type="SAM" id="MobiDB-lite"/>
    </source>
</evidence>
<dbReference type="KEGG" id="lbc:LACBIDRAFT_310246"/>
<evidence type="ECO:0000259" key="2">
    <source>
        <dbReference type="Pfam" id="PF16413"/>
    </source>
</evidence>
<dbReference type="Pfam" id="PF16413">
    <property type="entry name" value="Mlh1_C"/>
    <property type="match status" value="1"/>
</dbReference>
<feature type="compositionally biased region" description="Basic and acidic residues" evidence="1">
    <location>
        <begin position="103"/>
        <end position="112"/>
    </location>
</feature>
<keyword evidence="4" id="KW-1185">Reference proteome</keyword>
<proteinExistence type="predicted"/>
<dbReference type="STRING" id="486041.B0DTS9"/>
<name>B0DTS9_LACBS</name>
<accession>B0DTS9</accession>
<feature type="region of interest" description="Disordered" evidence="1">
    <location>
        <begin position="93"/>
        <end position="112"/>
    </location>
</feature>
<dbReference type="GeneID" id="6083047"/>
<dbReference type="InParanoid" id="B0DTS9"/>
<reference evidence="3 4" key="1">
    <citation type="journal article" date="2008" name="Nature">
        <title>The genome of Laccaria bicolor provides insights into mycorrhizal symbiosis.</title>
        <authorList>
            <person name="Martin F."/>
            <person name="Aerts A."/>
            <person name="Ahren D."/>
            <person name="Brun A."/>
            <person name="Danchin E.G.J."/>
            <person name="Duchaussoy F."/>
            <person name="Gibon J."/>
            <person name="Kohler A."/>
            <person name="Lindquist E."/>
            <person name="Pereda V."/>
            <person name="Salamov A."/>
            <person name="Shapiro H.J."/>
            <person name="Wuyts J."/>
            <person name="Blaudez D."/>
            <person name="Buee M."/>
            <person name="Brokstein P."/>
            <person name="Canbaeck B."/>
            <person name="Cohen D."/>
            <person name="Courty P.E."/>
            <person name="Coutinho P.M."/>
            <person name="Delaruelle C."/>
            <person name="Detter J.C."/>
            <person name="Deveau A."/>
            <person name="DiFazio S."/>
            <person name="Duplessis S."/>
            <person name="Fraissinet-Tachet L."/>
            <person name="Lucic E."/>
            <person name="Frey-Klett P."/>
            <person name="Fourrey C."/>
            <person name="Feussner I."/>
            <person name="Gay G."/>
            <person name="Grimwood J."/>
            <person name="Hoegger P.J."/>
            <person name="Jain P."/>
            <person name="Kilaru S."/>
            <person name="Labbe J."/>
            <person name="Lin Y.C."/>
            <person name="Legue V."/>
            <person name="Le Tacon F."/>
            <person name="Marmeisse R."/>
            <person name="Melayah D."/>
            <person name="Montanini B."/>
            <person name="Muratet M."/>
            <person name="Nehls U."/>
            <person name="Niculita-Hirzel H."/>
            <person name="Oudot-Le Secq M.P."/>
            <person name="Peter M."/>
            <person name="Quesneville H."/>
            <person name="Rajashekar B."/>
            <person name="Reich M."/>
            <person name="Rouhier N."/>
            <person name="Schmutz J."/>
            <person name="Yin T."/>
            <person name="Chalot M."/>
            <person name="Henrissat B."/>
            <person name="Kuees U."/>
            <person name="Lucas S."/>
            <person name="Van de Peer Y."/>
            <person name="Podila G.K."/>
            <person name="Polle A."/>
            <person name="Pukkila P.J."/>
            <person name="Richardson P.M."/>
            <person name="Rouze P."/>
            <person name="Sanders I.R."/>
            <person name="Stajich J.E."/>
            <person name="Tunlid A."/>
            <person name="Tuskan G."/>
            <person name="Grigoriev I.V."/>
        </authorList>
    </citation>
    <scope>NUCLEOTIDE SEQUENCE [LARGE SCALE GENOMIC DNA]</scope>
    <source>
        <strain evidence="4">S238N-H82 / ATCC MYA-4686</strain>
    </source>
</reference>
<dbReference type="RefSeq" id="XP_001887355.1">
    <property type="nucleotide sequence ID" value="XM_001887320.1"/>
</dbReference>
<evidence type="ECO:0000313" key="4">
    <source>
        <dbReference type="Proteomes" id="UP000001194"/>
    </source>
</evidence>
<evidence type="ECO:0000313" key="3">
    <source>
        <dbReference type="EMBL" id="EDR01964.1"/>
    </source>
</evidence>
<protein>
    <submittedName>
        <fullName evidence="3">Predicted protein</fullName>
    </submittedName>
</protein>
<dbReference type="HOGENOM" id="CLU_2146300_0_0_1"/>
<dbReference type="AlphaFoldDB" id="B0DTS9"/>
<dbReference type="Proteomes" id="UP000001194">
    <property type="component" value="Unassembled WGS sequence"/>
</dbReference>
<dbReference type="InterPro" id="IPR032189">
    <property type="entry name" value="Mlh1_C"/>
</dbReference>
<dbReference type="EMBL" id="DS547134">
    <property type="protein sequence ID" value="EDR01964.1"/>
    <property type="molecule type" value="Genomic_DNA"/>
</dbReference>
<sequence>MISRNCRQPECCKLYGGQPVEQNSDYRSNRRHPYDSGDSAGGIFLSHLATGLRIDNLPSFSTRFGPQVDWTSEKECFESFLRESAYFYTPLPPLLRDPSQSESHAEQLKGER</sequence>
<dbReference type="OrthoDB" id="3249532at2759"/>